<dbReference type="STRING" id="1219065.VPR01S_09_00140"/>
<accession>U3A1R7</accession>
<dbReference type="PIRSF" id="PIRSF028141">
    <property type="entry name" value="C-di-GMP_BP_PA4608"/>
    <property type="match status" value="1"/>
</dbReference>
<keyword evidence="1" id="KW-0547">Nucleotide-binding</keyword>
<dbReference type="AlphaFoldDB" id="U3A1R7"/>
<evidence type="ECO:0000313" key="3">
    <source>
        <dbReference type="EMBL" id="GAD67640.1"/>
    </source>
</evidence>
<dbReference type="EMBL" id="BATJ01000009">
    <property type="protein sequence ID" value="GAD67640.1"/>
    <property type="molecule type" value="Genomic_DNA"/>
</dbReference>
<dbReference type="Pfam" id="PF07238">
    <property type="entry name" value="PilZ"/>
    <property type="match status" value="1"/>
</dbReference>
<dbReference type="SUPFAM" id="SSF141371">
    <property type="entry name" value="PilZ domain-like"/>
    <property type="match status" value="1"/>
</dbReference>
<evidence type="ECO:0000313" key="4">
    <source>
        <dbReference type="Proteomes" id="UP000016570"/>
    </source>
</evidence>
<keyword evidence="4" id="KW-1185">Reference proteome</keyword>
<proteinExistence type="predicted"/>
<comment type="function">
    <text evidence="1">Binds the second messenger bis-(3'-5') cyclic dimeric guanosine monophosphate (c-di-GMP). Can bind two c-di-GMP molecules per monomer. May play a role in bacterial second-messenger regulated processes. Binding to c-di-GMP induces a conformational change of the C- and N-termini resulting in the exposure of a highly negative surface on one side of the protein to a possible effector protein.</text>
</comment>
<dbReference type="RefSeq" id="WP_021705611.1">
    <property type="nucleotide sequence ID" value="NZ_BATJ01000009.1"/>
</dbReference>
<dbReference type="InterPro" id="IPR027021">
    <property type="entry name" value="C-di-GMP_BP_PA4608"/>
</dbReference>
<gene>
    <name evidence="3" type="ORF">VPR01S_09_00140</name>
</gene>
<dbReference type="InterPro" id="IPR009875">
    <property type="entry name" value="PilZ_domain"/>
</dbReference>
<name>U3A1R7_VIBPR</name>
<dbReference type="Proteomes" id="UP000016570">
    <property type="component" value="Unassembled WGS sequence"/>
</dbReference>
<evidence type="ECO:0000256" key="1">
    <source>
        <dbReference type="PIRNR" id="PIRNR028141"/>
    </source>
</evidence>
<feature type="domain" description="PilZ" evidence="2">
    <location>
        <begin position="2"/>
        <end position="100"/>
    </location>
</feature>
<dbReference type="GO" id="GO:0035438">
    <property type="term" value="F:cyclic-di-GMP binding"/>
    <property type="evidence" value="ECO:0007669"/>
    <property type="project" value="InterPro"/>
</dbReference>
<organism evidence="3 4">
    <name type="scientific">Vibrio proteolyticus NBRC 13287</name>
    <dbReference type="NCBI Taxonomy" id="1219065"/>
    <lineage>
        <taxon>Bacteria</taxon>
        <taxon>Pseudomonadati</taxon>
        <taxon>Pseudomonadota</taxon>
        <taxon>Gammaproteobacteria</taxon>
        <taxon>Vibrionales</taxon>
        <taxon>Vibrionaceae</taxon>
        <taxon>Vibrio</taxon>
    </lineage>
</organism>
<keyword evidence="1" id="KW-0973">c-di-GMP</keyword>
<dbReference type="Gene3D" id="2.40.10.220">
    <property type="entry name" value="predicted glycosyltransferase like domains"/>
    <property type="match status" value="1"/>
</dbReference>
<comment type="caution">
    <text evidence="3">The sequence shown here is derived from an EMBL/GenBank/DDBJ whole genome shotgun (WGS) entry which is preliminary data.</text>
</comment>
<protein>
    <recommendedName>
        <fullName evidence="1">Cyclic diguanosine monophosphate-binding protein</fullName>
        <shortName evidence="1">c-di-GMP-binding protein</shortName>
    </recommendedName>
    <alternativeName>
        <fullName evidence="1">Pilz domain-containing protein</fullName>
    </alternativeName>
</protein>
<comment type="subunit">
    <text evidence="1">Monomer in both c-di-GMP-bound and free forms.</text>
</comment>
<dbReference type="eggNOG" id="ENOG5032YUI">
    <property type="taxonomic scope" value="Bacteria"/>
</dbReference>
<sequence>MERRRFSRVIYQAPAQLRQGDVTLDGKIHDLSLHGLLLSVDADITQLNADATVDIQFSLPDSDVSIGLVAKVVSMNSNMLRASIDHIDIESIGHLKRLVELNVGDDALLHRELKHLTDLGDNAE</sequence>
<evidence type="ECO:0000259" key="2">
    <source>
        <dbReference type="Pfam" id="PF07238"/>
    </source>
</evidence>
<reference evidence="3 4" key="1">
    <citation type="submission" date="2013-09" db="EMBL/GenBank/DDBJ databases">
        <title>Whole genome shotgun sequence of Vibrio proteolyticus NBRC 13287.</title>
        <authorList>
            <person name="Isaki S."/>
            <person name="Hosoyama A."/>
            <person name="Numata M."/>
            <person name="Hashimoto M."/>
            <person name="Hosoyama Y."/>
            <person name="Tsuchikane K."/>
            <person name="Noguchi M."/>
            <person name="Hirakata S."/>
            <person name="Ichikawa N."/>
            <person name="Ohji S."/>
            <person name="Yamazoe A."/>
            <person name="Fujita N."/>
        </authorList>
    </citation>
    <scope>NUCLEOTIDE SEQUENCE [LARGE SCALE GENOMIC DNA]</scope>
    <source>
        <strain evidence="3 4">NBRC 13287</strain>
    </source>
</reference>